<feature type="transmembrane region" description="Helical" evidence="10">
    <location>
        <begin position="47"/>
        <end position="68"/>
    </location>
</feature>
<evidence type="ECO:0000313" key="13">
    <source>
        <dbReference type="Proteomes" id="UP000050909"/>
    </source>
</evidence>
<evidence type="ECO:0000256" key="4">
    <source>
        <dbReference type="ARBA" id="ARBA00022692"/>
    </source>
</evidence>
<keyword evidence="6" id="KW-0653">Protein transport</keyword>
<evidence type="ECO:0000256" key="2">
    <source>
        <dbReference type="ARBA" id="ARBA00022448"/>
    </source>
</evidence>
<dbReference type="NCBIfam" id="NF043080">
    <property type="entry name" value="MMSYN1_0166"/>
    <property type="match status" value="1"/>
</dbReference>
<evidence type="ECO:0000256" key="8">
    <source>
        <dbReference type="ARBA" id="ARBA00023136"/>
    </source>
</evidence>
<keyword evidence="8 10" id="KW-0472">Membrane</keyword>
<keyword evidence="2 10" id="KW-0813">Transport</keyword>
<dbReference type="InterPro" id="IPR050366">
    <property type="entry name" value="BP-dependent_transpt_permease"/>
</dbReference>
<evidence type="ECO:0000313" key="12">
    <source>
        <dbReference type="EMBL" id="KRK38013.1"/>
    </source>
</evidence>
<dbReference type="Pfam" id="PF00528">
    <property type="entry name" value="BPD_transp_1"/>
    <property type="match status" value="1"/>
</dbReference>
<keyword evidence="4 10" id="KW-0812">Transmembrane</keyword>
<dbReference type="Pfam" id="PF12911">
    <property type="entry name" value="OppC_N"/>
    <property type="match status" value="1"/>
</dbReference>
<organism evidence="12 13">
    <name type="scientific">Amylolactobacillus amylotrophicus DSM 20534</name>
    <dbReference type="NCBI Taxonomy" id="1423722"/>
    <lineage>
        <taxon>Bacteria</taxon>
        <taxon>Bacillati</taxon>
        <taxon>Bacillota</taxon>
        <taxon>Bacilli</taxon>
        <taxon>Lactobacillales</taxon>
        <taxon>Lactobacillaceae</taxon>
        <taxon>Amylolactobacillus</taxon>
    </lineage>
</organism>
<protein>
    <submittedName>
        <fullName evidence="12">Abc transporter, oligopeptide transported permease component</fullName>
    </submittedName>
</protein>
<name>A0A0R1GUR7_9LACO</name>
<feature type="transmembrane region" description="Helical" evidence="10">
    <location>
        <begin position="174"/>
        <end position="193"/>
    </location>
</feature>
<keyword evidence="13" id="KW-1185">Reference proteome</keyword>
<evidence type="ECO:0000259" key="11">
    <source>
        <dbReference type="PROSITE" id="PS50928"/>
    </source>
</evidence>
<dbReference type="RefSeq" id="WP_054746329.1">
    <property type="nucleotide sequence ID" value="NZ_AZCV01000002.1"/>
</dbReference>
<dbReference type="Gene3D" id="1.10.3720.10">
    <property type="entry name" value="MetI-like"/>
    <property type="match status" value="1"/>
</dbReference>
<comment type="subcellular location">
    <subcellularLocation>
        <location evidence="1 10">Cell membrane</location>
        <topology evidence="1 10">Multi-pass membrane protein</topology>
    </subcellularLocation>
</comment>
<dbReference type="GO" id="GO:0055085">
    <property type="term" value="P:transmembrane transport"/>
    <property type="evidence" value="ECO:0007669"/>
    <property type="project" value="InterPro"/>
</dbReference>
<feature type="domain" description="ABC transmembrane type-1" evidence="11">
    <location>
        <begin position="112"/>
        <end position="300"/>
    </location>
</feature>
<evidence type="ECO:0000256" key="9">
    <source>
        <dbReference type="ARBA" id="ARBA00024202"/>
    </source>
</evidence>
<gene>
    <name evidence="12" type="ORF">FC62_GL000781</name>
</gene>
<dbReference type="InterPro" id="IPR035906">
    <property type="entry name" value="MetI-like_sf"/>
</dbReference>
<evidence type="ECO:0000256" key="10">
    <source>
        <dbReference type="RuleBase" id="RU363032"/>
    </source>
</evidence>
<dbReference type="InterPro" id="IPR054864">
    <property type="entry name" value="OppC_permease"/>
</dbReference>
<comment type="similarity">
    <text evidence="9">Belongs to the binding-protein-dependent transport system permease family. OppBC subfamily.</text>
</comment>
<dbReference type="PROSITE" id="PS50928">
    <property type="entry name" value="ABC_TM1"/>
    <property type="match status" value="1"/>
</dbReference>
<evidence type="ECO:0000256" key="5">
    <source>
        <dbReference type="ARBA" id="ARBA00022856"/>
    </source>
</evidence>
<feature type="transmembrane region" description="Helical" evidence="10">
    <location>
        <begin position="280"/>
        <end position="300"/>
    </location>
</feature>
<dbReference type="GO" id="GO:0015031">
    <property type="term" value="P:protein transport"/>
    <property type="evidence" value="ECO:0007669"/>
    <property type="project" value="UniProtKB-KW"/>
</dbReference>
<proteinExistence type="inferred from homology"/>
<dbReference type="EMBL" id="AZCV01000002">
    <property type="protein sequence ID" value="KRK38013.1"/>
    <property type="molecule type" value="Genomic_DNA"/>
</dbReference>
<dbReference type="PANTHER" id="PTHR43386">
    <property type="entry name" value="OLIGOPEPTIDE TRANSPORT SYSTEM PERMEASE PROTEIN APPC"/>
    <property type="match status" value="1"/>
</dbReference>
<dbReference type="AlphaFoldDB" id="A0A0R1GUR7"/>
<feature type="transmembrane region" description="Helical" evidence="10">
    <location>
        <begin position="150"/>
        <end position="168"/>
    </location>
</feature>
<keyword evidence="7 10" id="KW-1133">Transmembrane helix</keyword>
<dbReference type="PANTHER" id="PTHR43386:SF24">
    <property type="entry name" value="OLIGOPEPTIDE TRANSPORT SYSTEM PERMEASE PROTEIN AMID"/>
    <property type="match status" value="1"/>
</dbReference>
<keyword evidence="5" id="KW-0571">Peptide transport</keyword>
<evidence type="ECO:0000256" key="7">
    <source>
        <dbReference type="ARBA" id="ARBA00022989"/>
    </source>
</evidence>
<keyword evidence="3" id="KW-1003">Cell membrane</keyword>
<reference evidence="12 13" key="1">
    <citation type="journal article" date="2015" name="Genome Announc.">
        <title>Expanding the biotechnology potential of lactobacilli through comparative genomics of 213 strains and associated genera.</title>
        <authorList>
            <person name="Sun Z."/>
            <person name="Harris H.M."/>
            <person name="McCann A."/>
            <person name="Guo C."/>
            <person name="Argimon S."/>
            <person name="Zhang W."/>
            <person name="Yang X."/>
            <person name="Jeffery I.B."/>
            <person name="Cooney J.C."/>
            <person name="Kagawa T.F."/>
            <person name="Liu W."/>
            <person name="Song Y."/>
            <person name="Salvetti E."/>
            <person name="Wrobel A."/>
            <person name="Rasinkangas P."/>
            <person name="Parkhill J."/>
            <person name="Rea M.C."/>
            <person name="O'Sullivan O."/>
            <person name="Ritari J."/>
            <person name="Douillard F.P."/>
            <person name="Paul Ross R."/>
            <person name="Yang R."/>
            <person name="Briner A.E."/>
            <person name="Felis G.E."/>
            <person name="de Vos W.M."/>
            <person name="Barrangou R."/>
            <person name="Klaenhammer T.R."/>
            <person name="Caufield P.W."/>
            <person name="Cui Y."/>
            <person name="Zhang H."/>
            <person name="O'Toole P.W."/>
        </authorList>
    </citation>
    <scope>NUCLEOTIDE SEQUENCE [LARGE SCALE GENOMIC DNA]</scope>
    <source>
        <strain evidence="12 13">DSM 20534</strain>
    </source>
</reference>
<feature type="transmembrane region" description="Helical" evidence="10">
    <location>
        <begin position="224"/>
        <end position="244"/>
    </location>
</feature>
<feature type="transmembrane region" description="Helical" evidence="10">
    <location>
        <begin position="116"/>
        <end position="138"/>
    </location>
</feature>
<dbReference type="GO" id="GO:0005886">
    <property type="term" value="C:plasma membrane"/>
    <property type="evidence" value="ECO:0007669"/>
    <property type="project" value="UniProtKB-SubCell"/>
</dbReference>
<accession>A0A0R1GUR7</accession>
<dbReference type="InterPro" id="IPR025966">
    <property type="entry name" value="OppC_N"/>
</dbReference>
<dbReference type="InterPro" id="IPR000515">
    <property type="entry name" value="MetI-like"/>
</dbReference>
<dbReference type="Proteomes" id="UP000050909">
    <property type="component" value="Unassembled WGS sequence"/>
</dbReference>
<dbReference type="SUPFAM" id="SSF161098">
    <property type="entry name" value="MetI-like"/>
    <property type="match status" value="1"/>
</dbReference>
<comment type="caution">
    <text evidence="12">The sequence shown here is derived from an EMBL/GenBank/DDBJ whole genome shotgun (WGS) entry which is preliminary data.</text>
</comment>
<sequence length="313" mass="35182">MSEKENTEITADDFTLVKLDDKSSEVIDTPKYSYWKSVARSFFSNKITVAMLILIVVILLMSFIQPLFSGYDLMNVDNINNLDARYNWPDAKYWFGTDQDGKSLFDAIWAGAKTSISISVISTIITTVIGVVIGSFWGSSKAMDRIMLEIYNVFSNIPMLLIVMVLSYTLGAGFWNLILAMTLTTWLGTAYFIRVQVMIRRDQEYNIASRTLGTSTWRMITRNILPYLTSVIVTNVSSLLPAFIGTEVFLSFLGVGLGQDVPSLGRLISDYSPYMSSYPYLFWLPVIVLSLITISLYLVGQNLADASDPRTHM</sequence>
<evidence type="ECO:0000256" key="3">
    <source>
        <dbReference type="ARBA" id="ARBA00022475"/>
    </source>
</evidence>
<dbReference type="GO" id="GO:0015833">
    <property type="term" value="P:peptide transport"/>
    <property type="evidence" value="ECO:0007669"/>
    <property type="project" value="UniProtKB-KW"/>
</dbReference>
<evidence type="ECO:0000256" key="1">
    <source>
        <dbReference type="ARBA" id="ARBA00004651"/>
    </source>
</evidence>
<evidence type="ECO:0000256" key="6">
    <source>
        <dbReference type="ARBA" id="ARBA00022927"/>
    </source>
</evidence>
<dbReference type="CDD" id="cd06261">
    <property type="entry name" value="TM_PBP2"/>
    <property type="match status" value="1"/>
</dbReference>
<dbReference type="PATRIC" id="fig|1423722.3.peg.799"/>